<gene>
    <name evidence="2" type="ORF">TAPDE_005604</name>
</gene>
<name>R4XH57_TAPDE</name>
<dbReference type="AlphaFoldDB" id="R4XH57"/>
<sequence>MATAAIMLPDSALRPPGATEPGKQDGSVRRAVVNPALAVFTDRRVEELLEIVVEHIESQLRAIEDVKSPVEVPEGIHDSHSRQIQVCLLRFKAAKVPAVSIRDYLLRLHQHCPFSTPKLLALIHYLTVLDVLYVEISKVLIRATAHRLILTAIVIASKVLDDRLMPQIRWSVVGGITLQQLHGLELAFFFLLNGKCWITEEALITAGNYLTGRIATKTMILDPMTHTPDADVIWSSVGNRSGTEGISGTSEI</sequence>
<protein>
    <recommendedName>
        <fullName evidence="4">Cyclin-domain-containing protein</fullName>
    </recommendedName>
</protein>
<dbReference type="GO" id="GO:0005634">
    <property type="term" value="C:nucleus"/>
    <property type="evidence" value="ECO:0007669"/>
    <property type="project" value="TreeGrafter"/>
</dbReference>
<dbReference type="Pfam" id="PF08613">
    <property type="entry name" value="Cyclin"/>
    <property type="match status" value="1"/>
</dbReference>
<dbReference type="OrthoDB" id="5304883at2759"/>
<evidence type="ECO:0008006" key="4">
    <source>
        <dbReference type="Google" id="ProtNLM"/>
    </source>
</evidence>
<comment type="caution">
    <text evidence="2">The sequence shown here is derived from an EMBL/GenBank/DDBJ whole genome shotgun (WGS) entry which is preliminary data.</text>
</comment>
<dbReference type="eggNOG" id="KOG1674">
    <property type="taxonomic scope" value="Eukaryota"/>
</dbReference>
<organism evidence="2 3">
    <name type="scientific">Taphrina deformans (strain PYCC 5710 / ATCC 11124 / CBS 356.35 / IMI 108563 / JCM 9778 / NBRC 8474)</name>
    <name type="common">Peach leaf curl fungus</name>
    <name type="synonym">Lalaria deformans</name>
    <dbReference type="NCBI Taxonomy" id="1097556"/>
    <lineage>
        <taxon>Eukaryota</taxon>
        <taxon>Fungi</taxon>
        <taxon>Dikarya</taxon>
        <taxon>Ascomycota</taxon>
        <taxon>Taphrinomycotina</taxon>
        <taxon>Taphrinomycetes</taxon>
        <taxon>Taphrinales</taxon>
        <taxon>Taphrinaceae</taxon>
        <taxon>Taphrina</taxon>
    </lineage>
</organism>
<dbReference type="VEuPathDB" id="FungiDB:TAPDE_005604"/>
<dbReference type="PANTHER" id="PTHR15615:SF32">
    <property type="entry name" value="PROTEIN KINASE COMPLEX COMPONENT, PUTATIVE (AFU_ORTHOLOGUE AFUA_2G07660)-RELATED"/>
    <property type="match status" value="1"/>
</dbReference>
<dbReference type="Gene3D" id="1.10.472.10">
    <property type="entry name" value="Cyclin-like"/>
    <property type="match status" value="1"/>
</dbReference>
<proteinExistence type="predicted"/>
<keyword evidence="3" id="KW-1185">Reference proteome</keyword>
<evidence type="ECO:0000313" key="3">
    <source>
        <dbReference type="Proteomes" id="UP000013776"/>
    </source>
</evidence>
<reference evidence="2 3" key="1">
    <citation type="journal article" date="2013" name="MBio">
        <title>Genome sequencing of the plant pathogen Taphrina deformans, the causal agent of peach leaf curl.</title>
        <authorList>
            <person name="Cisse O.H."/>
            <person name="Almeida J.M.G.C.F."/>
            <person name="Fonseca A."/>
            <person name="Kumar A.A."/>
            <person name="Salojaervi J."/>
            <person name="Overmyer K."/>
            <person name="Hauser P.M."/>
            <person name="Pagni M."/>
        </authorList>
    </citation>
    <scope>NUCLEOTIDE SEQUENCE [LARGE SCALE GENOMIC DNA]</scope>
    <source>
        <strain evidence="3">PYCC 5710 / ATCC 11124 / CBS 356.35 / IMI 108563 / JCM 9778 / NBRC 8474</strain>
    </source>
</reference>
<evidence type="ECO:0000256" key="1">
    <source>
        <dbReference type="SAM" id="MobiDB-lite"/>
    </source>
</evidence>
<dbReference type="EMBL" id="CAHR02000388">
    <property type="protein sequence ID" value="CCG85023.1"/>
    <property type="molecule type" value="Genomic_DNA"/>
</dbReference>
<evidence type="ECO:0000313" key="2">
    <source>
        <dbReference type="EMBL" id="CCG85023.1"/>
    </source>
</evidence>
<dbReference type="GO" id="GO:0000307">
    <property type="term" value="C:cyclin-dependent protein kinase holoenzyme complex"/>
    <property type="evidence" value="ECO:0007669"/>
    <property type="project" value="TreeGrafter"/>
</dbReference>
<dbReference type="GO" id="GO:0019901">
    <property type="term" value="F:protein kinase binding"/>
    <property type="evidence" value="ECO:0007669"/>
    <property type="project" value="InterPro"/>
</dbReference>
<accession>R4XH57</accession>
<dbReference type="Proteomes" id="UP000013776">
    <property type="component" value="Unassembled WGS sequence"/>
</dbReference>
<dbReference type="InterPro" id="IPR013922">
    <property type="entry name" value="Cyclin_PHO80-like"/>
</dbReference>
<dbReference type="STRING" id="1097556.R4XH57"/>
<feature type="region of interest" description="Disordered" evidence="1">
    <location>
        <begin position="1"/>
        <end position="27"/>
    </location>
</feature>
<dbReference type="PANTHER" id="PTHR15615">
    <property type="match status" value="1"/>
</dbReference>
<dbReference type="GO" id="GO:0016538">
    <property type="term" value="F:cyclin-dependent protein serine/threonine kinase regulator activity"/>
    <property type="evidence" value="ECO:0007669"/>
    <property type="project" value="TreeGrafter"/>
</dbReference>